<name>A0A382JMJ6_9ZZZZ</name>
<protein>
    <submittedName>
        <fullName evidence="1">Uncharacterized protein</fullName>
    </submittedName>
</protein>
<organism evidence="1">
    <name type="scientific">marine metagenome</name>
    <dbReference type="NCBI Taxonomy" id="408172"/>
    <lineage>
        <taxon>unclassified sequences</taxon>
        <taxon>metagenomes</taxon>
        <taxon>ecological metagenomes</taxon>
    </lineage>
</organism>
<accession>A0A382JMJ6</accession>
<dbReference type="AlphaFoldDB" id="A0A382JMJ6"/>
<sequence>MRRRVHRVALRCAFRSSPLLTGVIHLLKMSCASREILLGWRVRDDSLFRSDDHICLKHVVVRMRHQSTRISLTNEAIPKRR</sequence>
<evidence type="ECO:0000313" key="1">
    <source>
        <dbReference type="EMBL" id="SVC13664.1"/>
    </source>
</evidence>
<reference evidence="1" key="1">
    <citation type="submission" date="2018-05" db="EMBL/GenBank/DDBJ databases">
        <authorList>
            <person name="Lanie J.A."/>
            <person name="Ng W.-L."/>
            <person name="Kazmierczak K.M."/>
            <person name="Andrzejewski T.M."/>
            <person name="Davidsen T.M."/>
            <person name="Wayne K.J."/>
            <person name="Tettelin H."/>
            <person name="Glass J.I."/>
            <person name="Rusch D."/>
            <person name="Podicherti R."/>
            <person name="Tsui H.-C.T."/>
            <person name="Winkler M.E."/>
        </authorList>
    </citation>
    <scope>NUCLEOTIDE SEQUENCE</scope>
</reference>
<dbReference type="EMBL" id="UINC01075462">
    <property type="protein sequence ID" value="SVC13664.1"/>
    <property type="molecule type" value="Genomic_DNA"/>
</dbReference>
<proteinExistence type="predicted"/>
<gene>
    <name evidence="1" type="ORF">METZ01_LOCUS266518</name>
</gene>